<dbReference type="SUPFAM" id="SSF53756">
    <property type="entry name" value="UDP-Glycosyltransferase/glycogen phosphorylase"/>
    <property type="match status" value="1"/>
</dbReference>
<dbReference type="EMBL" id="JAVGVR010000001">
    <property type="protein sequence ID" value="MDQ6595009.1"/>
    <property type="molecule type" value="Genomic_DNA"/>
</dbReference>
<feature type="domain" description="Glycosyl transferase family 1" evidence="2">
    <location>
        <begin position="196"/>
        <end position="343"/>
    </location>
</feature>
<comment type="caution">
    <text evidence="4">The sequence shown here is derived from an EMBL/GenBank/DDBJ whole genome shotgun (WGS) entry which is preliminary data.</text>
</comment>
<keyword evidence="4" id="KW-0808">Transferase</keyword>
<dbReference type="Proteomes" id="UP001178888">
    <property type="component" value="Unassembled WGS sequence"/>
</dbReference>
<proteinExistence type="inferred from homology"/>
<dbReference type="InterPro" id="IPR050194">
    <property type="entry name" value="Glycosyltransferase_grp1"/>
</dbReference>
<keyword evidence="4" id="KW-0328">Glycosyltransferase</keyword>
<organism evidence="4 5">
    <name type="scientific">Bacillus salipaludis</name>
    <dbReference type="NCBI Taxonomy" id="2547811"/>
    <lineage>
        <taxon>Bacteria</taxon>
        <taxon>Bacillati</taxon>
        <taxon>Bacillota</taxon>
        <taxon>Bacilli</taxon>
        <taxon>Bacillales</taxon>
        <taxon>Bacillaceae</taxon>
        <taxon>Bacillus</taxon>
    </lineage>
</organism>
<protein>
    <submittedName>
        <fullName evidence="4">Glycosyltransferase</fullName>
        <ecNumber evidence="4">2.4.-.-</ecNumber>
    </submittedName>
</protein>
<dbReference type="EC" id="2.4.-.-" evidence="4"/>
<keyword evidence="5" id="KW-1185">Reference proteome</keyword>
<dbReference type="PANTHER" id="PTHR45947">
    <property type="entry name" value="SULFOQUINOVOSYL TRANSFERASE SQD2"/>
    <property type="match status" value="1"/>
</dbReference>
<comment type="similarity">
    <text evidence="1">Belongs to the glycosyltransferase group 1 family. Glycosyltransferase 4 subfamily.</text>
</comment>
<dbReference type="InterPro" id="IPR028098">
    <property type="entry name" value="Glyco_trans_4-like_N"/>
</dbReference>
<evidence type="ECO:0000313" key="5">
    <source>
        <dbReference type="Proteomes" id="UP001178888"/>
    </source>
</evidence>
<dbReference type="Pfam" id="PF00534">
    <property type="entry name" value="Glycos_transf_1"/>
    <property type="match status" value="1"/>
</dbReference>
<evidence type="ECO:0000259" key="3">
    <source>
        <dbReference type="Pfam" id="PF13477"/>
    </source>
</evidence>
<sequence>MKFNEGKSLKRILILRGSSQYVSPKTYNVQEIGLAKALVKLGWNVVIVSSGPQECNLKIDENIEWIELKRIGKTFGFPKGVDKIIKDFKPDIIQCQDITNLATYQALLSKIKLRVPLVISLGEYKTNGFLKSIFTHITARSIKNHTSAVLCKTKSAMEFSKRLGLNSTFYAPVGIDRNVYVEKEDFDDWWISELQTRKRNGEQILCHIGRLDKLDNVEFIISVLKKLPKNFSLLLIGEPKEFVNKFIDNEIKKRLIITGAVPNKFIGIALSNSDLYLACSKYEIFGMSAAESIFHGCPVFGYSTGGIKEIVRPDHNGWLLSERDSNEWANKIKSIFSHEEMDNMKRNCMESGESLTWDFRAIIYNQIYIKFIN</sequence>
<evidence type="ECO:0000259" key="2">
    <source>
        <dbReference type="Pfam" id="PF00534"/>
    </source>
</evidence>
<reference evidence="4" key="1">
    <citation type="submission" date="2023-08" db="EMBL/GenBank/DDBJ databases">
        <title>Nitrogen cycling bacteria in agricultural field soils.</title>
        <authorList>
            <person name="Jang J."/>
        </authorList>
    </citation>
    <scope>NUCLEOTIDE SEQUENCE</scope>
    <source>
        <strain evidence="4">PS3-36</strain>
    </source>
</reference>
<gene>
    <name evidence="4" type="ORF">RCG21_00845</name>
</gene>
<accession>A0AA90QR78</accession>
<feature type="domain" description="Glycosyltransferase subfamily 4-like N-terminal" evidence="3">
    <location>
        <begin position="34"/>
        <end position="121"/>
    </location>
</feature>
<dbReference type="RefSeq" id="WP_308912740.1">
    <property type="nucleotide sequence ID" value="NZ_JAVGVR010000001.1"/>
</dbReference>
<name>A0AA90QR78_9BACI</name>
<dbReference type="GO" id="GO:0016757">
    <property type="term" value="F:glycosyltransferase activity"/>
    <property type="evidence" value="ECO:0007669"/>
    <property type="project" value="UniProtKB-KW"/>
</dbReference>
<dbReference type="InterPro" id="IPR001296">
    <property type="entry name" value="Glyco_trans_1"/>
</dbReference>
<dbReference type="Gene3D" id="3.40.50.2000">
    <property type="entry name" value="Glycogen Phosphorylase B"/>
    <property type="match status" value="2"/>
</dbReference>
<dbReference type="PANTHER" id="PTHR45947:SF3">
    <property type="entry name" value="SULFOQUINOVOSYL TRANSFERASE SQD2"/>
    <property type="match status" value="1"/>
</dbReference>
<evidence type="ECO:0000256" key="1">
    <source>
        <dbReference type="ARBA" id="ARBA00009481"/>
    </source>
</evidence>
<dbReference type="Pfam" id="PF13477">
    <property type="entry name" value="Glyco_trans_4_2"/>
    <property type="match status" value="1"/>
</dbReference>
<evidence type="ECO:0000313" key="4">
    <source>
        <dbReference type="EMBL" id="MDQ6595009.1"/>
    </source>
</evidence>
<dbReference type="AlphaFoldDB" id="A0AA90QR78"/>